<dbReference type="AlphaFoldDB" id="A0A1H0GL42"/>
<dbReference type="InterPro" id="IPR018704">
    <property type="entry name" value="SecYEG/CpoB_TPR"/>
</dbReference>
<organism evidence="4 5">
    <name type="scientific">Aureimonas jatrophae</name>
    <dbReference type="NCBI Taxonomy" id="1166073"/>
    <lineage>
        <taxon>Bacteria</taxon>
        <taxon>Pseudomonadati</taxon>
        <taxon>Pseudomonadota</taxon>
        <taxon>Alphaproteobacteria</taxon>
        <taxon>Hyphomicrobiales</taxon>
        <taxon>Aurantimonadaceae</taxon>
        <taxon>Aureimonas</taxon>
    </lineage>
</organism>
<evidence type="ECO:0000256" key="2">
    <source>
        <dbReference type="SAM" id="Phobius"/>
    </source>
</evidence>
<dbReference type="RefSeq" id="WP_090671908.1">
    <property type="nucleotide sequence ID" value="NZ_FNIT01000003.1"/>
</dbReference>
<protein>
    <recommendedName>
        <fullName evidence="3">Ancillary SecYEG translocon subunit/Cell division coordinator CpoB TPR domain-containing protein</fullName>
    </recommendedName>
</protein>
<sequence>MTNDTFIREVNEEVRRERMERLGKRYGLFAIAAAVVIVLGVGGYVAWERYREGLEAADGTRFVEAGALIEAGKPDEARSILEAMASDGVATYPTLARLRLADVAQTNDAASAVPLFDAVANDGSAPQNLRDAAAIRAAYILVDTGTLADVRARVERLTGEGEPMRYAAREAVALSAFKAGDIETARPLFAQLAEDLGTPRGIKQRAGLMAETIAASTPAAEPAAPATSEPSAGAAAPTDGATPATPAPAAGQPPA</sequence>
<evidence type="ECO:0000313" key="5">
    <source>
        <dbReference type="Proteomes" id="UP000198793"/>
    </source>
</evidence>
<dbReference type="EMBL" id="FNIT01000003">
    <property type="protein sequence ID" value="SDO07472.1"/>
    <property type="molecule type" value="Genomic_DNA"/>
</dbReference>
<keyword evidence="2" id="KW-0472">Membrane</keyword>
<evidence type="ECO:0000256" key="1">
    <source>
        <dbReference type="SAM" id="MobiDB-lite"/>
    </source>
</evidence>
<evidence type="ECO:0000313" key="4">
    <source>
        <dbReference type="EMBL" id="SDO07472.1"/>
    </source>
</evidence>
<dbReference type="Proteomes" id="UP000198793">
    <property type="component" value="Unassembled WGS sequence"/>
</dbReference>
<feature type="region of interest" description="Disordered" evidence="1">
    <location>
        <begin position="213"/>
        <end position="255"/>
    </location>
</feature>
<keyword evidence="5" id="KW-1185">Reference proteome</keyword>
<dbReference type="OrthoDB" id="7173339at2"/>
<reference evidence="4 5" key="1">
    <citation type="submission" date="2016-10" db="EMBL/GenBank/DDBJ databases">
        <authorList>
            <person name="de Groot N.N."/>
        </authorList>
    </citation>
    <scope>NUCLEOTIDE SEQUENCE [LARGE SCALE GENOMIC DNA]</scope>
    <source>
        <strain evidence="5">L7-484,KACC 16230,DSM 25025</strain>
    </source>
</reference>
<feature type="transmembrane region" description="Helical" evidence="2">
    <location>
        <begin position="26"/>
        <end position="47"/>
    </location>
</feature>
<keyword evidence="2" id="KW-0812">Transmembrane</keyword>
<name>A0A1H0GL42_9HYPH</name>
<dbReference type="Pfam" id="PF09976">
    <property type="entry name" value="TPR_21"/>
    <property type="match status" value="1"/>
</dbReference>
<proteinExistence type="predicted"/>
<keyword evidence="2" id="KW-1133">Transmembrane helix</keyword>
<accession>A0A1H0GL42</accession>
<gene>
    <name evidence="4" type="ORF">SAMN05192530_103174</name>
</gene>
<dbReference type="STRING" id="1166073.SAMN05192530_103174"/>
<feature type="domain" description="Ancillary SecYEG translocon subunit/Cell division coordinator CpoB TPR" evidence="3">
    <location>
        <begin position="24"/>
        <end position="155"/>
    </location>
</feature>
<evidence type="ECO:0000259" key="3">
    <source>
        <dbReference type="Pfam" id="PF09976"/>
    </source>
</evidence>